<dbReference type="PANTHER" id="PTHR43693">
    <property type="entry name" value="PROTEIN PHOSPHATASE CHEZ"/>
    <property type="match status" value="1"/>
</dbReference>
<comment type="caution">
    <text evidence="12">The sequence shown here is derived from an EMBL/GenBank/DDBJ whole genome shotgun (WGS) entry which is preliminary data.</text>
</comment>
<keyword evidence="6 10" id="KW-0283">Flagellar rotation</keyword>
<accession>A0ABP6VW98</accession>
<dbReference type="Gene3D" id="1.20.5.590">
    <property type="entry name" value="Single helix bin"/>
    <property type="match status" value="1"/>
</dbReference>
<comment type="subcellular location">
    <subcellularLocation>
        <location evidence="1 10">Cytoplasm</location>
    </subcellularLocation>
</comment>
<evidence type="ECO:0000256" key="9">
    <source>
        <dbReference type="ARBA" id="ARBA00029599"/>
    </source>
</evidence>
<feature type="region of interest" description="Disordered" evidence="11">
    <location>
        <begin position="190"/>
        <end position="217"/>
    </location>
</feature>
<dbReference type="Pfam" id="PF04344">
    <property type="entry name" value="CheZ"/>
    <property type="match status" value="1"/>
</dbReference>
<evidence type="ECO:0000256" key="7">
    <source>
        <dbReference type="ARBA" id="ARBA00022801"/>
    </source>
</evidence>
<dbReference type="RefSeq" id="WP_344957391.1">
    <property type="nucleotide sequence ID" value="NZ_BAABCX010000002.1"/>
</dbReference>
<comment type="subunit">
    <text evidence="10">Homodimer.</text>
</comment>
<keyword evidence="8 10" id="KW-0904">Protein phosphatase</keyword>
<evidence type="ECO:0000256" key="3">
    <source>
        <dbReference type="ARBA" id="ARBA00018484"/>
    </source>
</evidence>
<reference evidence="13" key="1">
    <citation type="journal article" date="2019" name="Int. J. Syst. Evol. Microbiol.">
        <title>The Global Catalogue of Microorganisms (GCM) 10K type strain sequencing project: providing services to taxonomists for standard genome sequencing and annotation.</title>
        <authorList>
            <consortium name="The Broad Institute Genomics Platform"/>
            <consortium name="The Broad Institute Genome Sequencing Center for Infectious Disease"/>
            <person name="Wu L."/>
            <person name="Ma J."/>
        </authorList>
    </citation>
    <scope>NUCLEOTIDE SEQUENCE [LARGE SCALE GENOMIC DNA]</scope>
    <source>
        <strain evidence="13">JCM 17110</strain>
    </source>
</reference>
<dbReference type="InterPro" id="IPR050992">
    <property type="entry name" value="CheZ_family_phosphatases"/>
</dbReference>
<name>A0ABP6VW98_9GAMM</name>
<evidence type="ECO:0000256" key="8">
    <source>
        <dbReference type="ARBA" id="ARBA00022912"/>
    </source>
</evidence>
<dbReference type="EMBL" id="BAABCX010000002">
    <property type="protein sequence ID" value="GAA3539862.1"/>
    <property type="molecule type" value="Genomic_DNA"/>
</dbReference>
<evidence type="ECO:0000256" key="6">
    <source>
        <dbReference type="ARBA" id="ARBA00022779"/>
    </source>
</evidence>
<evidence type="ECO:0000256" key="4">
    <source>
        <dbReference type="ARBA" id="ARBA00022490"/>
    </source>
</evidence>
<evidence type="ECO:0000313" key="12">
    <source>
        <dbReference type="EMBL" id="GAA3539862.1"/>
    </source>
</evidence>
<comment type="similarity">
    <text evidence="2 10">Belongs to the CheZ family.</text>
</comment>
<evidence type="ECO:0000313" key="13">
    <source>
        <dbReference type="Proteomes" id="UP001500795"/>
    </source>
</evidence>
<dbReference type="Gene3D" id="1.10.287.500">
    <property type="entry name" value="Helix hairpin bin"/>
    <property type="match status" value="1"/>
</dbReference>
<dbReference type="NCBIfam" id="NF008368">
    <property type="entry name" value="PRK11166.1"/>
    <property type="match status" value="1"/>
</dbReference>
<evidence type="ECO:0000256" key="10">
    <source>
        <dbReference type="PIRNR" id="PIRNR002884"/>
    </source>
</evidence>
<keyword evidence="5 10" id="KW-0145">Chemotaxis</keyword>
<dbReference type="InterPro" id="IPR007439">
    <property type="entry name" value="Chemotax_Pase_CheZ"/>
</dbReference>
<evidence type="ECO:0000256" key="2">
    <source>
        <dbReference type="ARBA" id="ARBA00005908"/>
    </source>
</evidence>
<keyword evidence="7 10" id="KW-0378">Hydrolase</keyword>
<sequence length="230" mass="25814">MSGDAQPKIAPGGAGTDDLITRIGQLTRMLRDSMRELGLDKDIVKAAQAIPDARDRLSYVATMTEQAAERALNAIDRAQPLQNEIEARAEELDRRWQTWFESPLELEQARELVTETRDYLSSVPEKTRATNAELLEIMMAQDFQDLTGQVIKRMMEVIREIEHQLVQTLLDSVPEGLCGDATRSRLEEQWAADDKQRESPLLNGPQIKPDGPDVVSSQDQVDALLDELGF</sequence>
<keyword evidence="13" id="KW-1185">Reference proteome</keyword>
<organism evidence="12 13">
    <name type="scientific">Zobellella aerophila</name>
    <dbReference type="NCBI Taxonomy" id="870480"/>
    <lineage>
        <taxon>Bacteria</taxon>
        <taxon>Pseudomonadati</taxon>
        <taxon>Pseudomonadota</taxon>
        <taxon>Gammaproteobacteria</taxon>
        <taxon>Aeromonadales</taxon>
        <taxon>Aeromonadaceae</taxon>
        <taxon>Zobellella</taxon>
    </lineage>
</organism>
<dbReference type="Proteomes" id="UP001500795">
    <property type="component" value="Unassembled WGS sequence"/>
</dbReference>
<proteinExistence type="inferred from homology"/>
<protein>
    <recommendedName>
        <fullName evidence="3 10">Protein phosphatase CheZ</fullName>
        <ecNumber evidence="10">3.1.3.-</ecNumber>
    </recommendedName>
    <alternativeName>
        <fullName evidence="9 10">Chemotaxis protein CheZ</fullName>
    </alternativeName>
</protein>
<evidence type="ECO:0000256" key="1">
    <source>
        <dbReference type="ARBA" id="ARBA00004496"/>
    </source>
</evidence>
<dbReference type="SUPFAM" id="SSF75708">
    <property type="entry name" value="Chemotaxis phosphatase CheZ"/>
    <property type="match status" value="1"/>
</dbReference>
<dbReference type="PANTHER" id="PTHR43693:SF1">
    <property type="entry name" value="PROTEIN PHOSPHATASE CHEZ"/>
    <property type="match status" value="1"/>
</dbReference>
<evidence type="ECO:0000256" key="11">
    <source>
        <dbReference type="SAM" id="MobiDB-lite"/>
    </source>
</evidence>
<evidence type="ECO:0000256" key="5">
    <source>
        <dbReference type="ARBA" id="ARBA00022500"/>
    </source>
</evidence>
<gene>
    <name evidence="12" type="primary">cheZ</name>
    <name evidence="12" type="ORF">GCM10022394_19500</name>
</gene>
<dbReference type="EC" id="3.1.3.-" evidence="10"/>
<comment type="function">
    <text evidence="10">Plays an important role in bacterial chemotaxis signal transduction pathway by accelerating the dephosphorylation of phosphorylated CheY (CheY-P).</text>
</comment>
<keyword evidence="4 10" id="KW-0963">Cytoplasm</keyword>
<dbReference type="PIRSF" id="PIRSF002884">
    <property type="entry name" value="CheZ"/>
    <property type="match status" value="1"/>
</dbReference>